<organism evidence="1 2">
    <name type="scientific">Chryseomicrobium palamuruense</name>
    <dbReference type="NCBI Taxonomy" id="682973"/>
    <lineage>
        <taxon>Bacteria</taxon>
        <taxon>Bacillati</taxon>
        <taxon>Bacillota</taxon>
        <taxon>Bacilli</taxon>
        <taxon>Bacillales</taxon>
        <taxon>Caryophanaceae</taxon>
        <taxon>Chryseomicrobium</taxon>
    </lineage>
</organism>
<dbReference type="RefSeq" id="WP_378142191.1">
    <property type="nucleotide sequence ID" value="NZ_JBHSEF010000023.1"/>
</dbReference>
<dbReference type="Proteomes" id="UP001595733">
    <property type="component" value="Unassembled WGS sequence"/>
</dbReference>
<keyword evidence="2" id="KW-1185">Reference proteome</keyword>
<reference evidence="2" key="1">
    <citation type="journal article" date="2019" name="Int. J. Syst. Evol. Microbiol.">
        <title>The Global Catalogue of Microorganisms (GCM) 10K type strain sequencing project: providing services to taxonomists for standard genome sequencing and annotation.</title>
        <authorList>
            <consortium name="The Broad Institute Genomics Platform"/>
            <consortium name="The Broad Institute Genome Sequencing Center for Infectious Disease"/>
            <person name="Wu L."/>
            <person name="Ma J."/>
        </authorList>
    </citation>
    <scope>NUCLEOTIDE SEQUENCE [LARGE SCALE GENOMIC DNA]</scope>
    <source>
        <strain evidence="2">CCUG 50353</strain>
    </source>
</reference>
<evidence type="ECO:0000313" key="2">
    <source>
        <dbReference type="Proteomes" id="UP001595733"/>
    </source>
</evidence>
<evidence type="ECO:0000313" key="1">
    <source>
        <dbReference type="EMBL" id="MFC4355651.1"/>
    </source>
</evidence>
<comment type="caution">
    <text evidence="1">The sequence shown here is derived from an EMBL/GenBank/DDBJ whole genome shotgun (WGS) entry which is preliminary data.</text>
</comment>
<accession>A0ABV8UYH1</accession>
<dbReference type="SUPFAM" id="SSF52540">
    <property type="entry name" value="P-loop containing nucleoside triphosphate hydrolases"/>
    <property type="match status" value="1"/>
</dbReference>
<dbReference type="InterPro" id="IPR027417">
    <property type="entry name" value="P-loop_NTPase"/>
</dbReference>
<name>A0ABV8UYH1_9BACL</name>
<dbReference type="Gene3D" id="3.40.50.300">
    <property type="entry name" value="P-loop containing nucleotide triphosphate hydrolases"/>
    <property type="match status" value="1"/>
</dbReference>
<sequence>MTIIYITGLSGVGTTSALDELHRRGYRTVDTDYGGYVREVVTDKETAHFLVEEKISQLLRSVGSDHLFISGCCDNQGMFYNEFDVVVLLKAELPTMLERIQTRTTNPYGKTPHQWEEIRDNHRTVLPLLERSADVIIDTTHASVQEVCRQLEALL</sequence>
<dbReference type="Pfam" id="PF13238">
    <property type="entry name" value="AAA_18"/>
    <property type="match status" value="1"/>
</dbReference>
<protein>
    <submittedName>
        <fullName evidence="1">RNase adapter RapZ</fullName>
    </submittedName>
</protein>
<gene>
    <name evidence="1" type="ORF">ACFO0S_11370</name>
</gene>
<dbReference type="EMBL" id="JBHSEF010000023">
    <property type="protein sequence ID" value="MFC4355651.1"/>
    <property type="molecule type" value="Genomic_DNA"/>
</dbReference>
<proteinExistence type="predicted"/>